<evidence type="ECO:0000259" key="10">
    <source>
        <dbReference type="SMART" id="SM00650"/>
    </source>
</evidence>
<evidence type="ECO:0000256" key="4">
    <source>
        <dbReference type="ARBA" id="ARBA00022679"/>
    </source>
</evidence>
<evidence type="ECO:0000256" key="6">
    <source>
        <dbReference type="ARBA" id="ARBA00022884"/>
    </source>
</evidence>
<protein>
    <recommendedName>
        <fullName evidence="7">Ribosomal RNA small subunit methyltransferase A</fullName>
        <ecNumber evidence="7">2.1.1.182</ecNumber>
    </recommendedName>
    <alternativeName>
        <fullName evidence="7">16S rRNA (adenine(1518)-N(6)/adenine(1519)-N(6))-dimethyltransferase</fullName>
    </alternativeName>
    <alternativeName>
        <fullName evidence="7">16S rRNA dimethyladenosine transferase</fullName>
    </alternativeName>
    <alternativeName>
        <fullName evidence="7">16S rRNA dimethylase</fullName>
    </alternativeName>
    <alternativeName>
        <fullName evidence="7">S-adenosylmethionine-6-N', N'-adenosyl(rRNA) dimethyltransferase</fullName>
    </alternativeName>
</protein>
<dbReference type="Pfam" id="PF00398">
    <property type="entry name" value="RrnaAD"/>
    <property type="match status" value="1"/>
</dbReference>
<keyword evidence="1 7" id="KW-0963">Cytoplasm</keyword>
<sequence>MANKSKNRGRCTTGGSHSSSSRSASGTSSADRVPHGFKHAKSLGQNFLNDQNVIDDIVAGSLIDEQTLVIEVGPGEGALTSELVEVAGYVIAIELDDRLIPILRTKFALHDNFEVIHGDILKADIESIVNDAMRKHDLTRTRVVGNLPYYITTPIIIKLIESKAEFESLTVMMQKEVGDRLLAEPGTKLAGAITYAVHYRCTVDKICDVSREAFYPVPKVDSLVLRLDMRGEPAVDVADEDRFFRCIKAGFSMRRKTLLNSLQAIDDVSREDIRMALGRVNIDPSRRAETLTMEEFAELSNSIWEE</sequence>
<comment type="similarity">
    <text evidence="7">Belongs to the class I-like SAM-binding methyltransferase superfamily. rRNA adenine N(6)-methyltransferase family. RsmA subfamily.</text>
</comment>
<keyword evidence="12" id="KW-1185">Reference proteome</keyword>
<feature type="binding site" evidence="7 8">
    <location>
        <position position="46"/>
    </location>
    <ligand>
        <name>S-adenosyl-L-methionine</name>
        <dbReference type="ChEBI" id="CHEBI:59789"/>
    </ligand>
</feature>
<dbReference type="PANTHER" id="PTHR11727">
    <property type="entry name" value="DIMETHYLADENOSINE TRANSFERASE"/>
    <property type="match status" value="1"/>
</dbReference>
<dbReference type="NCBIfam" id="TIGR00755">
    <property type="entry name" value="ksgA"/>
    <property type="match status" value="1"/>
</dbReference>
<dbReference type="GO" id="GO:0005829">
    <property type="term" value="C:cytosol"/>
    <property type="evidence" value="ECO:0007669"/>
    <property type="project" value="TreeGrafter"/>
</dbReference>
<dbReference type="Gene3D" id="3.40.50.150">
    <property type="entry name" value="Vaccinia Virus protein VP39"/>
    <property type="match status" value="1"/>
</dbReference>
<dbReference type="CDD" id="cd02440">
    <property type="entry name" value="AdoMet_MTases"/>
    <property type="match status" value="1"/>
</dbReference>
<feature type="binding site" evidence="7 8">
    <location>
        <position position="94"/>
    </location>
    <ligand>
        <name>S-adenosyl-L-methionine</name>
        <dbReference type="ChEBI" id="CHEBI:59789"/>
    </ligand>
</feature>
<dbReference type="Gene3D" id="1.10.8.100">
    <property type="entry name" value="Ribosomal RNA adenine dimethylase-like, domain 2"/>
    <property type="match status" value="1"/>
</dbReference>
<dbReference type="SUPFAM" id="SSF53335">
    <property type="entry name" value="S-adenosyl-L-methionine-dependent methyltransferases"/>
    <property type="match status" value="1"/>
</dbReference>
<evidence type="ECO:0000313" key="11">
    <source>
        <dbReference type="EMBL" id="NWO22702.1"/>
    </source>
</evidence>
<evidence type="ECO:0000256" key="8">
    <source>
        <dbReference type="PROSITE-ProRule" id="PRU01026"/>
    </source>
</evidence>
<dbReference type="RefSeq" id="WP_178978103.1">
    <property type="nucleotide sequence ID" value="NZ_CAUUGE010000046.1"/>
</dbReference>
<gene>
    <name evidence="7 11" type="primary">rsmA</name>
    <name evidence="7" type="synonym">ksgA</name>
    <name evidence="11" type="ORF">HW270_01165</name>
</gene>
<reference evidence="11 12" key="1">
    <citation type="submission" date="2020-06" db="EMBL/GenBank/DDBJ databases">
        <title>Mogibacterium timidum strain W9173 genomic sequence.</title>
        <authorList>
            <person name="Wade W.G."/>
            <person name="Johnston C.D."/>
            <person name="Chen T."/>
            <person name="Dewhirst F.E."/>
        </authorList>
    </citation>
    <scope>NUCLEOTIDE SEQUENCE [LARGE SCALE GENOMIC DNA]</scope>
    <source>
        <strain evidence="11 12">W9173</strain>
    </source>
</reference>
<dbReference type="EMBL" id="JABXYR010000001">
    <property type="protein sequence ID" value="NWO22702.1"/>
    <property type="molecule type" value="Genomic_DNA"/>
</dbReference>
<dbReference type="InterPro" id="IPR001737">
    <property type="entry name" value="KsgA/Erm"/>
</dbReference>
<dbReference type="InterPro" id="IPR029063">
    <property type="entry name" value="SAM-dependent_MTases_sf"/>
</dbReference>
<feature type="compositionally biased region" description="Low complexity" evidence="9">
    <location>
        <begin position="10"/>
        <end position="29"/>
    </location>
</feature>
<feature type="binding site" evidence="7 8">
    <location>
        <position position="119"/>
    </location>
    <ligand>
        <name>S-adenosyl-L-methionine</name>
        <dbReference type="ChEBI" id="CHEBI:59789"/>
    </ligand>
</feature>
<dbReference type="GO" id="GO:0052908">
    <property type="term" value="F:16S rRNA (adenine(1518)-N(6)/adenine(1519)-N(6))-dimethyltransferase activity"/>
    <property type="evidence" value="ECO:0007669"/>
    <property type="project" value="UniProtKB-EC"/>
</dbReference>
<dbReference type="GO" id="GO:0003723">
    <property type="term" value="F:RNA binding"/>
    <property type="evidence" value="ECO:0007669"/>
    <property type="project" value="UniProtKB-UniRule"/>
</dbReference>
<keyword evidence="6 7" id="KW-0694">RNA-binding</keyword>
<feature type="region of interest" description="Disordered" evidence="9">
    <location>
        <begin position="1"/>
        <end position="35"/>
    </location>
</feature>
<dbReference type="PROSITE" id="PS01131">
    <property type="entry name" value="RRNA_A_DIMETH"/>
    <property type="match status" value="1"/>
</dbReference>
<proteinExistence type="inferred from homology"/>
<dbReference type="FunFam" id="3.40.50.150:FF:000023">
    <property type="entry name" value="Ribosomal RNA small subunit methyltransferase A"/>
    <property type="match status" value="1"/>
</dbReference>
<keyword evidence="4 7" id="KW-0808">Transferase</keyword>
<dbReference type="InterPro" id="IPR011530">
    <property type="entry name" value="rRNA_adenine_dimethylase"/>
</dbReference>
<evidence type="ECO:0000313" key="12">
    <source>
        <dbReference type="Proteomes" id="UP000526307"/>
    </source>
</evidence>
<dbReference type="AlphaFoldDB" id="A0A7Y9B0B7"/>
<evidence type="ECO:0000256" key="1">
    <source>
        <dbReference type="ARBA" id="ARBA00022490"/>
    </source>
</evidence>
<evidence type="ECO:0000256" key="9">
    <source>
        <dbReference type="SAM" id="MobiDB-lite"/>
    </source>
</evidence>
<feature type="binding site" evidence="7 8">
    <location>
        <position position="48"/>
    </location>
    <ligand>
        <name>S-adenosyl-L-methionine</name>
        <dbReference type="ChEBI" id="CHEBI:59789"/>
    </ligand>
</feature>
<organism evidence="11 12">
    <name type="scientific">Mogibacterium timidum</name>
    <dbReference type="NCBI Taxonomy" id="35519"/>
    <lineage>
        <taxon>Bacteria</taxon>
        <taxon>Bacillati</taxon>
        <taxon>Bacillota</taxon>
        <taxon>Clostridia</taxon>
        <taxon>Peptostreptococcales</taxon>
        <taxon>Anaerovoracaceae</taxon>
        <taxon>Mogibacterium</taxon>
    </lineage>
</organism>
<feature type="binding site" evidence="7 8">
    <location>
        <position position="146"/>
    </location>
    <ligand>
        <name>S-adenosyl-L-methionine</name>
        <dbReference type="ChEBI" id="CHEBI:59789"/>
    </ligand>
</feature>
<keyword evidence="2 7" id="KW-0698">rRNA processing</keyword>
<dbReference type="Proteomes" id="UP000526307">
    <property type="component" value="Unassembled WGS sequence"/>
</dbReference>
<keyword evidence="5 7" id="KW-0949">S-adenosyl-L-methionine</keyword>
<evidence type="ECO:0000256" key="7">
    <source>
        <dbReference type="HAMAP-Rule" id="MF_00607"/>
    </source>
</evidence>
<dbReference type="HAMAP" id="MF_00607">
    <property type="entry name" value="16SrRNA_methyltr_A"/>
    <property type="match status" value="1"/>
</dbReference>
<evidence type="ECO:0000256" key="3">
    <source>
        <dbReference type="ARBA" id="ARBA00022603"/>
    </source>
</evidence>
<dbReference type="PROSITE" id="PS51689">
    <property type="entry name" value="SAM_RNA_A_N6_MT"/>
    <property type="match status" value="1"/>
</dbReference>
<comment type="function">
    <text evidence="7">Specifically dimethylates two adjacent adenosines (A1518 and A1519) in the loop of a conserved hairpin near the 3'-end of 16S rRNA in the 30S particle. May play a critical role in biogenesis of 30S subunits.</text>
</comment>
<dbReference type="EC" id="2.1.1.182" evidence="7"/>
<evidence type="ECO:0000256" key="2">
    <source>
        <dbReference type="ARBA" id="ARBA00022552"/>
    </source>
</evidence>
<evidence type="ECO:0000256" key="5">
    <source>
        <dbReference type="ARBA" id="ARBA00022691"/>
    </source>
</evidence>
<dbReference type="InterPro" id="IPR020598">
    <property type="entry name" value="rRNA_Ade_methylase_Trfase_N"/>
</dbReference>
<feature type="binding site" evidence="7 8">
    <location>
        <position position="73"/>
    </location>
    <ligand>
        <name>S-adenosyl-L-methionine</name>
        <dbReference type="ChEBI" id="CHEBI:59789"/>
    </ligand>
</feature>
<name>A0A7Y9B0B7_9FIRM</name>
<keyword evidence="3 7" id="KW-0489">Methyltransferase</keyword>
<dbReference type="PANTHER" id="PTHR11727:SF7">
    <property type="entry name" value="DIMETHYLADENOSINE TRANSFERASE-RELATED"/>
    <property type="match status" value="1"/>
</dbReference>
<dbReference type="SMART" id="SM00650">
    <property type="entry name" value="rADc"/>
    <property type="match status" value="1"/>
</dbReference>
<dbReference type="InterPro" id="IPR023165">
    <property type="entry name" value="rRNA_Ade_diMease-like_C"/>
</dbReference>
<dbReference type="InterPro" id="IPR020596">
    <property type="entry name" value="rRNA_Ade_Mease_Trfase_CS"/>
</dbReference>
<accession>A0A7Y9B0B7</accession>
<comment type="subcellular location">
    <subcellularLocation>
        <location evidence="7">Cytoplasm</location>
    </subcellularLocation>
</comment>
<comment type="catalytic activity">
    <reaction evidence="7">
        <text>adenosine(1518)/adenosine(1519) in 16S rRNA + 4 S-adenosyl-L-methionine = N(6)-dimethyladenosine(1518)/N(6)-dimethyladenosine(1519) in 16S rRNA + 4 S-adenosyl-L-homocysteine + 4 H(+)</text>
        <dbReference type="Rhea" id="RHEA:19609"/>
        <dbReference type="Rhea" id="RHEA-COMP:10232"/>
        <dbReference type="Rhea" id="RHEA-COMP:10233"/>
        <dbReference type="ChEBI" id="CHEBI:15378"/>
        <dbReference type="ChEBI" id="CHEBI:57856"/>
        <dbReference type="ChEBI" id="CHEBI:59789"/>
        <dbReference type="ChEBI" id="CHEBI:74411"/>
        <dbReference type="ChEBI" id="CHEBI:74493"/>
        <dbReference type="EC" id="2.1.1.182"/>
    </reaction>
</comment>
<feature type="domain" description="Ribosomal RNA adenine methylase transferase N-terminal" evidence="10">
    <location>
        <begin position="53"/>
        <end position="231"/>
    </location>
</feature>
<comment type="caution">
    <text evidence="11">The sequence shown here is derived from an EMBL/GenBank/DDBJ whole genome shotgun (WGS) entry which is preliminary data.</text>
</comment>